<keyword evidence="2" id="KW-0808">Transferase</keyword>
<sequence>MSKKISVVIVTYNSKSFIDECLKPIVGSIGPDLEVIVWDNESPDGSLGYVRENYPSVLAFGENGNRGFAAGNNAAFRHCTGDYVLLLNPDAFLENAGQIAEMAAVLDRRADVCAVSPMLLNADGSHQVGDCGWRHSIANTIGHFLFLHHLFPDIRGIYLTNAKLFSRPSVEVDWLCGACMMVRKSTIDTVGGLDEEIFMYGEDVEWGERMRAAGAKLLYLPGIRVTHLQGATQKGEKGSYFISTKWLDALSDQIGRTQSGWQFTLFKGIAFAGMALRFLIYSTLDLVRGRKISARAKAMKAYACHALKLRRGQAVEFPGVRNRQ</sequence>
<gene>
    <name evidence="2" type="primary">wbbL_2</name>
    <name evidence="2" type="ORF">HDIA_1225</name>
</gene>
<dbReference type="RefSeq" id="WP_157775365.1">
    <property type="nucleotide sequence ID" value="NZ_LT960614.1"/>
</dbReference>
<dbReference type="EC" id="2.4.1.289" evidence="2"/>
<dbReference type="Gene3D" id="3.90.550.10">
    <property type="entry name" value="Spore Coat Polysaccharide Biosynthesis Protein SpsA, Chain A"/>
    <property type="match status" value="1"/>
</dbReference>
<feature type="domain" description="Glycosyltransferase 2-like" evidence="1">
    <location>
        <begin position="6"/>
        <end position="123"/>
    </location>
</feature>
<protein>
    <submittedName>
        <fullName evidence="2">N-acetylglucosaminyl-diphospho-decaprenol L-rhamnosyltransferase</fullName>
        <ecNumber evidence="2">2.4.1.289</ecNumber>
    </submittedName>
</protein>
<dbReference type="KEGG" id="hdi:HDIA_1225"/>
<dbReference type="OrthoDB" id="9771846at2"/>
<dbReference type="InterPro" id="IPR001173">
    <property type="entry name" value="Glyco_trans_2-like"/>
</dbReference>
<proteinExistence type="predicted"/>
<name>A0A2C9D3C1_9HYPH</name>
<dbReference type="EMBL" id="LT960614">
    <property type="protein sequence ID" value="SON54766.1"/>
    <property type="molecule type" value="Genomic_DNA"/>
</dbReference>
<accession>A0A2C9D3C1</accession>
<evidence type="ECO:0000259" key="1">
    <source>
        <dbReference type="Pfam" id="PF00535"/>
    </source>
</evidence>
<dbReference type="CDD" id="cd04186">
    <property type="entry name" value="GT_2_like_c"/>
    <property type="match status" value="1"/>
</dbReference>
<dbReference type="GO" id="GO:0102096">
    <property type="term" value="F:decaprenyl-N-acetyl-alpha-D-glucosaminyl-pyrophosphate:dTDP-alpha-L-rhamnose rhamnosyltransferase activity"/>
    <property type="evidence" value="ECO:0007669"/>
    <property type="project" value="UniProtKB-EC"/>
</dbReference>
<dbReference type="InterPro" id="IPR029044">
    <property type="entry name" value="Nucleotide-diphossugar_trans"/>
</dbReference>
<evidence type="ECO:0000313" key="3">
    <source>
        <dbReference type="Proteomes" id="UP000223606"/>
    </source>
</evidence>
<evidence type="ECO:0000313" key="2">
    <source>
        <dbReference type="EMBL" id="SON54766.1"/>
    </source>
</evidence>
<dbReference type="AlphaFoldDB" id="A0A2C9D3C1"/>
<organism evidence="2 3">
    <name type="scientific">Hartmannibacter diazotrophicus</name>
    <dbReference type="NCBI Taxonomy" id="1482074"/>
    <lineage>
        <taxon>Bacteria</taxon>
        <taxon>Pseudomonadati</taxon>
        <taxon>Pseudomonadota</taxon>
        <taxon>Alphaproteobacteria</taxon>
        <taxon>Hyphomicrobiales</taxon>
        <taxon>Pleomorphomonadaceae</taxon>
        <taxon>Hartmannibacter</taxon>
    </lineage>
</organism>
<dbReference type="Proteomes" id="UP000223606">
    <property type="component" value="Chromosome 1"/>
</dbReference>
<reference evidence="3" key="1">
    <citation type="submission" date="2017-09" db="EMBL/GenBank/DDBJ databases">
        <title>Genome sequence of Nannocystis excedens DSM 71.</title>
        <authorList>
            <person name="Blom J."/>
        </authorList>
    </citation>
    <scope>NUCLEOTIDE SEQUENCE [LARGE SCALE GENOMIC DNA]</scope>
    <source>
        <strain evidence="3">type strain: E19</strain>
    </source>
</reference>
<dbReference type="Pfam" id="PF00535">
    <property type="entry name" value="Glycos_transf_2"/>
    <property type="match status" value="1"/>
</dbReference>
<dbReference type="PANTHER" id="PTHR43179:SF7">
    <property type="entry name" value="RHAMNOSYLTRANSFERASE WBBL"/>
    <property type="match status" value="1"/>
</dbReference>
<keyword evidence="2" id="KW-0328">Glycosyltransferase</keyword>
<keyword evidence="3" id="KW-1185">Reference proteome</keyword>
<dbReference type="PANTHER" id="PTHR43179">
    <property type="entry name" value="RHAMNOSYLTRANSFERASE WBBL"/>
    <property type="match status" value="1"/>
</dbReference>
<dbReference type="SUPFAM" id="SSF53448">
    <property type="entry name" value="Nucleotide-diphospho-sugar transferases"/>
    <property type="match status" value="1"/>
</dbReference>